<dbReference type="Proteomes" id="UP001597260">
    <property type="component" value="Unassembled WGS sequence"/>
</dbReference>
<protein>
    <recommendedName>
        <fullName evidence="3">Protein phosphatase 2C</fullName>
    </recommendedName>
</protein>
<gene>
    <name evidence="1" type="ORF">ACFQ4H_21970</name>
</gene>
<dbReference type="EMBL" id="JBHTMP010000036">
    <property type="protein sequence ID" value="MFD1323759.1"/>
    <property type="molecule type" value="Genomic_DNA"/>
</dbReference>
<dbReference type="InterPro" id="IPR036457">
    <property type="entry name" value="PPM-type-like_dom_sf"/>
</dbReference>
<sequence length="290" mass="30885">MTGAPLVRPAMRVCAASEPAPDQLENEDHFFQQGDLVGVLDGATVPEGFDTGCVHGPAWYVRQLAARIALAAADRPAATLMGNLAAAILAVRSDHGGQCDLDHPGTPSSTVCLLRHGGDHVDYLILCDSPLVVDLADDQVRVISDDRLRAAMADLRRVAVTGPPAGAGGDPAARFQRSVMLQRQQMNQTHGYWVAAANPDAAFHAVTGTFPLTGPGRIRRAALLTDGVSAAVEEFGLLDWPGLLDALTEQGPDELIRRIRRAENDGTGRHRHKRYDDATAAVCHFGDIAP</sequence>
<evidence type="ECO:0008006" key="3">
    <source>
        <dbReference type="Google" id="ProtNLM"/>
    </source>
</evidence>
<proteinExistence type="predicted"/>
<name>A0ABW3YKD1_9ACTN</name>
<reference evidence="2" key="1">
    <citation type="journal article" date="2019" name="Int. J. Syst. Evol. Microbiol.">
        <title>The Global Catalogue of Microorganisms (GCM) 10K type strain sequencing project: providing services to taxonomists for standard genome sequencing and annotation.</title>
        <authorList>
            <consortium name="The Broad Institute Genomics Platform"/>
            <consortium name="The Broad Institute Genome Sequencing Center for Infectious Disease"/>
            <person name="Wu L."/>
            <person name="Ma J."/>
        </authorList>
    </citation>
    <scope>NUCLEOTIDE SEQUENCE [LARGE SCALE GENOMIC DNA]</scope>
    <source>
        <strain evidence="2">JCM 31037</strain>
    </source>
</reference>
<dbReference type="RefSeq" id="WP_377573246.1">
    <property type="nucleotide sequence ID" value="NZ_JBHTMP010000036.1"/>
</dbReference>
<dbReference type="SUPFAM" id="SSF81606">
    <property type="entry name" value="PP2C-like"/>
    <property type="match status" value="1"/>
</dbReference>
<organism evidence="1 2">
    <name type="scientific">Micromonospora sonneratiae</name>
    <dbReference type="NCBI Taxonomy" id="1184706"/>
    <lineage>
        <taxon>Bacteria</taxon>
        <taxon>Bacillati</taxon>
        <taxon>Actinomycetota</taxon>
        <taxon>Actinomycetes</taxon>
        <taxon>Micromonosporales</taxon>
        <taxon>Micromonosporaceae</taxon>
        <taxon>Micromonospora</taxon>
    </lineage>
</organism>
<comment type="caution">
    <text evidence="1">The sequence shown here is derived from an EMBL/GenBank/DDBJ whole genome shotgun (WGS) entry which is preliminary data.</text>
</comment>
<accession>A0ABW3YKD1</accession>
<evidence type="ECO:0000313" key="2">
    <source>
        <dbReference type="Proteomes" id="UP001597260"/>
    </source>
</evidence>
<dbReference type="Gene3D" id="3.60.40.10">
    <property type="entry name" value="PPM-type phosphatase domain"/>
    <property type="match status" value="1"/>
</dbReference>
<evidence type="ECO:0000313" key="1">
    <source>
        <dbReference type="EMBL" id="MFD1323759.1"/>
    </source>
</evidence>
<keyword evidence="2" id="KW-1185">Reference proteome</keyword>